<dbReference type="SUPFAM" id="SSF54585">
    <property type="entry name" value="Cdc48 domain 2-like"/>
    <property type="match status" value="1"/>
</dbReference>
<evidence type="ECO:0000313" key="6">
    <source>
        <dbReference type="Proteomes" id="UP000663891"/>
    </source>
</evidence>
<dbReference type="EMBL" id="CAJOAY010000903">
    <property type="protein sequence ID" value="CAF3757494.1"/>
    <property type="molecule type" value="Genomic_DNA"/>
</dbReference>
<dbReference type="EMBL" id="CAJOBB010005161">
    <property type="protein sequence ID" value="CAF4118155.1"/>
    <property type="molecule type" value="Genomic_DNA"/>
</dbReference>
<dbReference type="GO" id="GO:0005524">
    <property type="term" value="F:ATP binding"/>
    <property type="evidence" value="ECO:0007669"/>
    <property type="project" value="UniProtKB-KW"/>
</dbReference>
<protein>
    <submittedName>
        <fullName evidence="3">Uncharacterized protein</fullName>
    </submittedName>
</protein>
<dbReference type="AlphaFoldDB" id="A0A813V676"/>
<accession>A0A813V676</accession>
<organism evidence="3 6">
    <name type="scientific">Adineta steineri</name>
    <dbReference type="NCBI Taxonomy" id="433720"/>
    <lineage>
        <taxon>Eukaryota</taxon>
        <taxon>Metazoa</taxon>
        <taxon>Spiralia</taxon>
        <taxon>Gnathifera</taxon>
        <taxon>Rotifera</taxon>
        <taxon>Eurotatoria</taxon>
        <taxon>Bdelloidea</taxon>
        <taxon>Adinetida</taxon>
        <taxon>Adinetidae</taxon>
        <taxon>Adineta</taxon>
    </lineage>
</organism>
<name>A0A813V676_9BILA</name>
<dbReference type="Proteomes" id="UP000663891">
    <property type="component" value="Unassembled WGS sequence"/>
</dbReference>
<proteinExistence type="predicted"/>
<dbReference type="Proteomes" id="UP000663868">
    <property type="component" value="Unassembled WGS sequence"/>
</dbReference>
<gene>
    <name evidence="5" type="ORF">KXQ929_LOCUS35479</name>
    <name evidence="4" type="ORF">OKA104_LOCUS16050</name>
    <name evidence="3" type="ORF">VCS650_LOCUS5854</name>
</gene>
<keyword evidence="2" id="KW-0067">ATP-binding</keyword>
<comment type="caution">
    <text evidence="3">The sequence shown here is derived from an EMBL/GenBank/DDBJ whole genome shotgun (WGS) entry which is preliminary data.</text>
</comment>
<dbReference type="Gene3D" id="3.10.330.10">
    <property type="match status" value="1"/>
</dbReference>
<dbReference type="EMBL" id="CAJNON010000035">
    <property type="protein sequence ID" value="CAF0835732.1"/>
    <property type="molecule type" value="Genomic_DNA"/>
</dbReference>
<dbReference type="Proteomes" id="UP000663881">
    <property type="component" value="Unassembled WGS sequence"/>
</dbReference>
<sequence length="78" mass="8908">MGKQADLATVEKFAAVVVQLGENIHVIRIGDILQRKTWDIKELYLEPYFSGNNGQPLDEHDEFIIAKGMGTFSFKIRR</sequence>
<evidence type="ECO:0000313" key="4">
    <source>
        <dbReference type="EMBL" id="CAF3757494.1"/>
    </source>
</evidence>
<evidence type="ECO:0000313" key="5">
    <source>
        <dbReference type="EMBL" id="CAF4118155.1"/>
    </source>
</evidence>
<dbReference type="InterPro" id="IPR029067">
    <property type="entry name" value="CDC48_domain_2-like_sf"/>
</dbReference>
<evidence type="ECO:0000313" key="3">
    <source>
        <dbReference type="EMBL" id="CAF0835732.1"/>
    </source>
</evidence>
<evidence type="ECO:0000256" key="2">
    <source>
        <dbReference type="ARBA" id="ARBA00022840"/>
    </source>
</evidence>
<evidence type="ECO:0000256" key="1">
    <source>
        <dbReference type="ARBA" id="ARBA00022741"/>
    </source>
</evidence>
<keyword evidence="1" id="KW-0547">Nucleotide-binding</keyword>
<reference evidence="3" key="1">
    <citation type="submission" date="2021-02" db="EMBL/GenBank/DDBJ databases">
        <authorList>
            <person name="Nowell W R."/>
        </authorList>
    </citation>
    <scope>NUCLEOTIDE SEQUENCE</scope>
</reference>